<reference evidence="1 2" key="1">
    <citation type="submission" date="2015-07" db="EMBL/GenBank/DDBJ databases">
        <title>The genome of Melipona quadrifasciata.</title>
        <authorList>
            <person name="Pan H."/>
            <person name="Kapheim K."/>
        </authorList>
    </citation>
    <scope>NUCLEOTIDE SEQUENCE [LARGE SCALE GENOMIC DNA]</scope>
    <source>
        <strain evidence="1">0111107301</strain>
        <tissue evidence="1">Whole body</tissue>
    </source>
</reference>
<accession>A0A0M9A520</accession>
<dbReference type="EMBL" id="KQ435745">
    <property type="protein sequence ID" value="KOX76606.1"/>
    <property type="molecule type" value="Genomic_DNA"/>
</dbReference>
<evidence type="ECO:0000313" key="1">
    <source>
        <dbReference type="EMBL" id="KOX76606.1"/>
    </source>
</evidence>
<keyword evidence="2" id="KW-1185">Reference proteome</keyword>
<dbReference type="AlphaFoldDB" id="A0A0M9A520"/>
<sequence length="53" mass="5833">MAEENIGTPAMEQLLRMQSETGLKQMLATGTVGLQKLSTKARQFLCDNDNVYG</sequence>
<gene>
    <name evidence="1" type="ORF">WN51_11239</name>
</gene>
<evidence type="ECO:0000313" key="2">
    <source>
        <dbReference type="Proteomes" id="UP000053105"/>
    </source>
</evidence>
<protein>
    <submittedName>
        <fullName evidence="1">Uncharacterized protein</fullName>
    </submittedName>
</protein>
<organism evidence="1 2">
    <name type="scientific">Melipona quadrifasciata</name>
    <dbReference type="NCBI Taxonomy" id="166423"/>
    <lineage>
        <taxon>Eukaryota</taxon>
        <taxon>Metazoa</taxon>
        <taxon>Ecdysozoa</taxon>
        <taxon>Arthropoda</taxon>
        <taxon>Hexapoda</taxon>
        <taxon>Insecta</taxon>
        <taxon>Pterygota</taxon>
        <taxon>Neoptera</taxon>
        <taxon>Endopterygota</taxon>
        <taxon>Hymenoptera</taxon>
        <taxon>Apocrita</taxon>
        <taxon>Aculeata</taxon>
        <taxon>Apoidea</taxon>
        <taxon>Anthophila</taxon>
        <taxon>Apidae</taxon>
        <taxon>Melipona</taxon>
    </lineage>
</organism>
<dbReference type="Proteomes" id="UP000053105">
    <property type="component" value="Unassembled WGS sequence"/>
</dbReference>
<name>A0A0M9A520_9HYME</name>
<proteinExistence type="predicted"/>